<dbReference type="RefSeq" id="WP_015405609.1">
    <property type="nucleotide sequence ID" value="NC_020304.1"/>
</dbReference>
<evidence type="ECO:0000256" key="4">
    <source>
        <dbReference type="ARBA" id="ARBA00022741"/>
    </source>
</evidence>
<keyword evidence="6 10" id="KW-0648">Protein biosynthesis</keyword>
<evidence type="ECO:0000256" key="8">
    <source>
        <dbReference type="ARBA" id="ARBA00025217"/>
    </source>
</evidence>
<evidence type="ECO:0000313" key="15">
    <source>
        <dbReference type="Proteomes" id="UP000011721"/>
    </source>
</evidence>
<keyword evidence="2 10" id="KW-0963">Cytoplasm</keyword>
<keyword evidence="15" id="KW-1185">Reference proteome</keyword>
<dbReference type="InterPro" id="IPR010663">
    <property type="entry name" value="Znf_FPG/IleRS"/>
</dbReference>
<dbReference type="Pfam" id="PF08264">
    <property type="entry name" value="Anticodon_1"/>
    <property type="match status" value="1"/>
</dbReference>
<dbReference type="PANTHER" id="PTHR42765">
    <property type="entry name" value="SOLEUCYL-TRNA SYNTHETASE"/>
    <property type="match status" value="1"/>
</dbReference>
<dbReference type="GO" id="GO:0008270">
    <property type="term" value="F:zinc ion binding"/>
    <property type="evidence" value="ECO:0007669"/>
    <property type="project" value="UniProtKB-UniRule"/>
</dbReference>
<feature type="short sequence motif" description="'HIGH' region" evidence="10">
    <location>
        <begin position="57"/>
        <end position="67"/>
    </location>
</feature>
<evidence type="ECO:0000256" key="1">
    <source>
        <dbReference type="ARBA" id="ARBA00006887"/>
    </source>
</evidence>
<dbReference type="InterPro" id="IPR014729">
    <property type="entry name" value="Rossmann-like_a/b/a_fold"/>
</dbReference>
<dbReference type="GO" id="GO:0006428">
    <property type="term" value="P:isoleucyl-tRNA aminoacylation"/>
    <property type="evidence" value="ECO:0007669"/>
    <property type="project" value="UniProtKB-UniRule"/>
</dbReference>
<comment type="subcellular location">
    <subcellularLocation>
        <location evidence="10">Cytoplasm</location>
    </subcellularLocation>
</comment>
<dbReference type="GO" id="GO:0004822">
    <property type="term" value="F:isoleucine-tRNA ligase activity"/>
    <property type="evidence" value="ECO:0007669"/>
    <property type="project" value="UniProtKB-UniRule"/>
</dbReference>
<keyword evidence="7 10" id="KW-0030">Aminoacyl-tRNA synthetase</keyword>
<feature type="binding site" evidence="10">
    <location>
        <position position="909"/>
    </location>
    <ligand>
        <name>Zn(2+)</name>
        <dbReference type="ChEBI" id="CHEBI:29105"/>
    </ligand>
</feature>
<dbReference type="InterPro" id="IPR001412">
    <property type="entry name" value="aa-tRNA-synth_I_CS"/>
</dbReference>
<evidence type="ECO:0000259" key="13">
    <source>
        <dbReference type="Pfam" id="PF08264"/>
    </source>
</evidence>
<dbReference type="InterPro" id="IPR033708">
    <property type="entry name" value="Anticodon_Ile_BEm"/>
</dbReference>
<dbReference type="GO" id="GO:0005829">
    <property type="term" value="C:cytosol"/>
    <property type="evidence" value="ECO:0007669"/>
    <property type="project" value="TreeGrafter"/>
</dbReference>
<dbReference type="GO" id="GO:0005524">
    <property type="term" value="F:ATP binding"/>
    <property type="evidence" value="ECO:0007669"/>
    <property type="project" value="UniProtKB-UniRule"/>
</dbReference>
<comment type="subunit">
    <text evidence="10">Monomer.</text>
</comment>
<dbReference type="InterPro" id="IPR009080">
    <property type="entry name" value="tRNAsynth_Ia_anticodon-bd"/>
</dbReference>
<feature type="domain" description="Methionyl/Valyl/Leucyl/Isoleucyl-tRNA synthetase anticodon-binding" evidence="13">
    <location>
        <begin position="685"/>
        <end position="844"/>
    </location>
</feature>
<dbReference type="NCBIfam" id="TIGR00392">
    <property type="entry name" value="ileS"/>
    <property type="match status" value="1"/>
</dbReference>
<dbReference type="PATRIC" id="fig|1167006.5.peg.3670"/>
<keyword evidence="10" id="KW-0862">Zinc</keyword>
<dbReference type="CDD" id="cd00818">
    <property type="entry name" value="IleRS_core"/>
    <property type="match status" value="1"/>
</dbReference>
<comment type="similarity">
    <text evidence="1 10">Belongs to the class-I aminoacyl-tRNA synthetase family. IleS type 1 subfamily.</text>
</comment>
<comment type="cofactor">
    <cofactor evidence="10">
        <name>Zn(2+)</name>
        <dbReference type="ChEBI" id="CHEBI:29105"/>
    </cofactor>
    <text evidence="10">Binds 1 zinc ion per subunit.</text>
</comment>
<sequence length="940" mass="106818">MDYRDTLNLPQTKFKMKANLNQKEPMYLKRWEKEDLYGMLQVHAQGKPLYVLHDGPPYANGHIHLGTAFNKILKDIILKSRRMAGFQAPYIPGWDCHGLPIEHNVDQELGEKKNSIPKIAKRGACRNYAGKWIKTQKDEFKRLGVLGDWENPYLTMNYDYEATIAREFNEFLLSGSVIRNKKPVYWCSTCTTALAEAEVEYYDHTSPSVYVKFPVQEDWSDVNPALSGDKLSVVIWTTTPWTLPANLAVAFHPDFEYAAVKTGDEILIMAKELVEGVMEEMAVGEYSIVSTFSAQGLEKRKCRHPFMDRDSLMVLANYVTLEAGTGCVHTAPGHGADDYLTGLRYDLEVLSPVDSEGRYTDEAGKYAGQQIPAVNKVINADMTVSGVLLHESSLHHSYPHCWRCKKPVMYRATPQWFISMEINDLRKKALKEIENVVWTPSWGMNRIHSMVENRPDWCLSRQRTWGVPITVVSCKSCGEVVKSEALVARIDELFRKEGADAWFSHELSDFLEEGFCCASCGASDFEKEEDILDVWFDSGSSHAAVVEARPELRYPADLYLEGSDQHRGWFQSSLLTSVGTRGQAPFKGVLTHGYVVDGQGKKMSKSIGNVVAPGEVIKTFGAEILRLWVSSEDYRDDVKVSDEILKQVADSYRKIRNTIRYMLGNVTDFDPSLHAVPFEKMEEIDRWALGRFEALRAKVTTAYEKYEFHPIHQALNYFCGTTMSAFYLDILKDRLYCSGTDSHLRRSAQTVLYEVLEGLLQLMSPVLTFTTTEAWEHFKNLDDNSPLEKSIFFTEFPSAAPERLDVSQEKRWNKLIQVRSAITKSLEAARREKRIGHPLEAEVLIEVTGDWATFIEQEWEQVKDVCIISVLTRCEDKSAVTDLDFMVSEEIPELAVAVRAASGEKCERCWTRDSFVGSNSDHPQLCKRCLDVVLAMDIKE</sequence>
<dbReference type="KEGG" id="dsf:UWK_03410"/>
<dbReference type="Pfam" id="PF06827">
    <property type="entry name" value="zf-FPG_IleRS"/>
    <property type="match status" value="1"/>
</dbReference>
<dbReference type="eggNOG" id="COG0060">
    <property type="taxonomic scope" value="Bacteria"/>
</dbReference>
<feature type="binding site" evidence="10">
    <location>
        <position position="929"/>
    </location>
    <ligand>
        <name>Zn(2+)</name>
        <dbReference type="ChEBI" id="CHEBI:29105"/>
    </ligand>
</feature>
<dbReference type="EC" id="6.1.1.5" evidence="10"/>
<keyword evidence="5 10" id="KW-0067">ATP-binding</keyword>
<dbReference type="AlphaFoldDB" id="M1PEC6"/>
<dbReference type="SUPFAM" id="SSF47323">
    <property type="entry name" value="Anticodon-binding domain of a subclass of class I aminoacyl-tRNA synthetases"/>
    <property type="match status" value="1"/>
</dbReference>
<dbReference type="GO" id="GO:0002161">
    <property type="term" value="F:aminoacyl-tRNA deacylase activity"/>
    <property type="evidence" value="ECO:0007669"/>
    <property type="project" value="InterPro"/>
</dbReference>
<dbReference type="InterPro" id="IPR050081">
    <property type="entry name" value="Ile-tRNA_ligase"/>
</dbReference>
<dbReference type="Gene3D" id="1.10.730.20">
    <property type="match status" value="1"/>
</dbReference>
<feature type="short sequence motif" description="'KMSKS' region" evidence="10">
    <location>
        <begin position="602"/>
        <end position="606"/>
    </location>
</feature>
<dbReference type="STRING" id="1167006.UWK_03410"/>
<dbReference type="OrthoDB" id="9810365at2"/>
<dbReference type="HAMAP" id="MF_02002">
    <property type="entry name" value="Ile_tRNA_synth_type1"/>
    <property type="match status" value="1"/>
</dbReference>
<organism evidence="14 15">
    <name type="scientific">Desulfocapsa sulfexigens (strain DSM 10523 / SB164P1)</name>
    <dbReference type="NCBI Taxonomy" id="1167006"/>
    <lineage>
        <taxon>Bacteria</taxon>
        <taxon>Pseudomonadati</taxon>
        <taxon>Thermodesulfobacteriota</taxon>
        <taxon>Desulfobulbia</taxon>
        <taxon>Desulfobulbales</taxon>
        <taxon>Desulfocapsaceae</taxon>
        <taxon>Desulfocapsa</taxon>
    </lineage>
</organism>
<dbReference type="Gene3D" id="3.40.50.620">
    <property type="entry name" value="HUPs"/>
    <property type="match status" value="2"/>
</dbReference>
<dbReference type="PRINTS" id="PR00984">
    <property type="entry name" value="TRNASYNTHILE"/>
</dbReference>
<dbReference type="HOGENOM" id="CLU_001493_7_0_7"/>
<feature type="domain" description="Zinc finger FPG/IleRS-type" evidence="12">
    <location>
        <begin position="903"/>
        <end position="932"/>
    </location>
</feature>
<dbReference type="SUPFAM" id="SSF50677">
    <property type="entry name" value="ValRS/IleRS/LeuRS editing domain"/>
    <property type="match status" value="1"/>
</dbReference>
<comment type="domain">
    <text evidence="10">IleRS has two distinct active sites: one for aminoacylation and one for editing. The misactivated valine is translocated from the active site to the editing site, which sterically excludes the correctly activated isoleucine. The single editing site contains two valyl binding pockets, one specific for each substrate (Val-AMP or Val-tRNA(Ile)).</text>
</comment>
<evidence type="ECO:0000259" key="11">
    <source>
        <dbReference type="Pfam" id="PF00133"/>
    </source>
</evidence>
<name>M1PEC6_DESSD</name>
<dbReference type="FunFam" id="1.10.730.20:FF:000001">
    <property type="entry name" value="Isoleucine--tRNA ligase"/>
    <property type="match status" value="1"/>
</dbReference>
<evidence type="ECO:0000259" key="12">
    <source>
        <dbReference type="Pfam" id="PF06827"/>
    </source>
</evidence>
<dbReference type="PANTHER" id="PTHR42765:SF1">
    <property type="entry name" value="ISOLEUCINE--TRNA LIGASE, MITOCHONDRIAL"/>
    <property type="match status" value="1"/>
</dbReference>
<dbReference type="EMBL" id="CP003985">
    <property type="protein sequence ID" value="AGF79927.1"/>
    <property type="molecule type" value="Genomic_DNA"/>
</dbReference>
<feature type="binding site" evidence="10">
    <location>
        <position position="906"/>
    </location>
    <ligand>
        <name>Zn(2+)</name>
        <dbReference type="ChEBI" id="CHEBI:29105"/>
    </ligand>
</feature>
<dbReference type="Proteomes" id="UP000011721">
    <property type="component" value="Chromosome"/>
</dbReference>
<feature type="binding site" evidence="10">
    <location>
        <position position="605"/>
    </location>
    <ligand>
        <name>ATP</name>
        <dbReference type="ChEBI" id="CHEBI:30616"/>
    </ligand>
</feature>
<feature type="domain" description="Aminoacyl-tRNA synthetase class Ia" evidence="11">
    <location>
        <begin position="28"/>
        <end position="641"/>
    </location>
</feature>
<keyword evidence="4 10" id="KW-0547">Nucleotide-binding</keyword>
<evidence type="ECO:0000256" key="9">
    <source>
        <dbReference type="ARBA" id="ARBA00048359"/>
    </source>
</evidence>
<evidence type="ECO:0000256" key="6">
    <source>
        <dbReference type="ARBA" id="ARBA00022917"/>
    </source>
</evidence>
<feature type="binding site" evidence="10">
    <location>
        <position position="561"/>
    </location>
    <ligand>
        <name>L-isoleucyl-5'-AMP</name>
        <dbReference type="ChEBI" id="CHEBI:178002"/>
    </ligand>
</feature>
<dbReference type="SUPFAM" id="SSF52374">
    <property type="entry name" value="Nucleotidylyl transferase"/>
    <property type="match status" value="1"/>
</dbReference>
<dbReference type="InterPro" id="IPR023585">
    <property type="entry name" value="Ile-tRNA-ligase_type1"/>
</dbReference>
<comment type="catalytic activity">
    <reaction evidence="9 10">
        <text>tRNA(Ile) + L-isoleucine + ATP = L-isoleucyl-tRNA(Ile) + AMP + diphosphate</text>
        <dbReference type="Rhea" id="RHEA:11060"/>
        <dbReference type="Rhea" id="RHEA-COMP:9666"/>
        <dbReference type="Rhea" id="RHEA-COMP:9695"/>
        <dbReference type="ChEBI" id="CHEBI:30616"/>
        <dbReference type="ChEBI" id="CHEBI:33019"/>
        <dbReference type="ChEBI" id="CHEBI:58045"/>
        <dbReference type="ChEBI" id="CHEBI:78442"/>
        <dbReference type="ChEBI" id="CHEBI:78528"/>
        <dbReference type="ChEBI" id="CHEBI:456215"/>
        <dbReference type="EC" id="6.1.1.5"/>
    </reaction>
</comment>
<dbReference type="InterPro" id="IPR002300">
    <property type="entry name" value="aa-tRNA-synth_Ia"/>
</dbReference>
<keyword evidence="3 10" id="KW-0436">Ligase</keyword>
<gene>
    <name evidence="10" type="primary">ileS</name>
    <name evidence="14" type="ordered locus">UWK_03410</name>
</gene>
<accession>M1PEC6</accession>
<evidence type="ECO:0000256" key="3">
    <source>
        <dbReference type="ARBA" id="ARBA00022598"/>
    </source>
</evidence>
<dbReference type="Gene3D" id="3.90.740.10">
    <property type="entry name" value="Valyl/Leucyl/Isoleucyl-tRNA synthetase, editing domain"/>
    <property type="match status" value="1"/>
</dbReference>
<evidence type="ECO:0000256" key="2">
    <source>
        <dbReference type="ARBA" id="ARBA00022490"/>
    </source>
</evidence>
<reference evidence="15" key="1">
    <citation type="journal article" date="2013" name="Stand. Genomic Sci.">
        <title>Complete genome sequence of Desulfocapsa sulfexigens, a marine deltaproteobacterium specialized in disproportionating inorganic sulfur compounds.</title>
        <authorList>
            <person name="Finster K.W."/>
            <person name="Kjeldsen K.U."/>
            <person name="Kube M."/>
            <person name="Reinhardt R."/>
            <person name="Mussmann M."/>
            <person name="Amann R."/>
            <person name="Schreiber L."/>
        </authorList>
    </citation>
    <scope>NUCLEOTIDE SEQUENCE [LARGE SCALE GENOMIC DNA]</scope>
    <source>
        <strain evidence="15">DSM 10523 / SB164P1</strain>
    </source>
</reference>
<comment type="function">
    <text evidence="8 10">Catalyzes the attachment of isoleucine to tRNA(Ile). As IleRS can inadvertently accommodate and process structurally similar amino acids such as valine, to avoid such errors it has two additional distinct tRNA(Ile)-dependent editing activities. One activity is designated as 'pretransfer' editing and involves the hydrolysis of activated Val-AMP. The other activity is designated 'posttransfer' editing and involves deacylation of mischarged Val-tRNA(Ile).</text>
</comment>
<evidence type="ECO:0000313" key="14">
    <source>
        <dbReference type="EMBL" id="AGF79927.1"/>
    </source>
</evidence>
<evidence type="ECO:0000256" key="10">
    <source>
        <dbReference type="HAMAP-Rule" id="MF_02002"/>
    </source>
</evidence>
<dbReference type="GO" id="GO:0000049">
    <property type="term" value="F:tRNA binding"/>
    <property type="evidence" value="ECO:0007669"/>
    <property type="project" value="InterPro"/>
</dbReference>
<evidence type="ECO:0000256" key="5">
    <source>
        <dbReference type="ARBA" id="ARBA00022840"/>
    </source>
</evidence>
<dbReference type="InterPro" id="IPR002301">
    <property type="entry name" value="Ile-tRNA-ligase"/>
</dbReference>
<keyword evidence="10" id="KW-0479">Metal-binding</keyword>
<dbReference type="CDD" id="cd07960">
    <property type="entry name" value="Anticodon_Ia_Ile_BEm"/>
    <property type="match status" value="1"/>
</dbReference>
<proteinExistence type="inferred from homology"/>
<evidence type="ECO:0000256" key="7">
    <source>
        <dbReference type="ARBA" id="ARBA00023146"/>
    </source>
</evidence>
<dbReference type="Gene3D" id="1.10.10.830">
    <property type="entry name" value="Ile-tRNA synthetase CP2 domain-like"/>
    <property type="match status" value="1"/>
</dbReference>
<dbReference type="PROSITE" id="PS00178">
    <property type="entry name" value="AA_TRNA_LIGASE_I"/>
    <property type="match status" value="1"/>
</dbReference>
<dbReference type="InterPro" id="IPR013155">
    <property type="entry name" value="M/V/L/I-tRNA-synth_anticd-bd"/>
</dbReference>
<protein>
    <recommendedName>
        <fullName evidence="10">Isoleucine--tRNA ligase</fullName>
        <ecNumber evidence="10">6.1.1.5</ecNumber>
    </recommendedName>
    <alternativeName>
        <fullName evidence="10">Isoleucyl-tRNA synthetase</fullName>
        <shortName evidence="10">IleRS</shortName>
    </alternativeName>
</protein>
<feature type="binding site" evidence="10">
    <location>
        <position position="926"/>
    </location>
    <ligand>
        <name>Zn(2+)</name>
        <dbReference type="ChEBI" id="CHEBI:29105"/>
    </ligand>
</feature>
<dbReference type="InterPro" id="IPR009008">
    <property type="entry name" value="Val/Leu/Ile-tRNA-synth_edit"/>
</dbReference>
<dbReference type="Pfam" id="PF00133">
    <property type="entry name" value="tRNA-synt_1"/>
    <property type="match status" value="1"/>
</dbReference>